<dbReference type="OrthoDB" id="547031at2759"/>
<dbReference type="InterPro" id="IPR033116">
    <property type="entry name" value="TRYPSIN_SER"/>
</dbReference>
<dbReference type="VEuPathDB" id="VectorBase:ISCW010661"/>
<dbReference type="HOGENOM" id="CLU_2280472_0_0_1"/>
<evidence type="ECO:0000256" key="1">
    <source>
        <dbReference type="ARBA" id="ARBA00023157"/>
    </source>
</evidence>
<evidence type="ECO:0000259" key="2">
    <source>
        <dbReference type="Pfam" id="PF00089"/>
    </source>
</evidence>
<dbReference type="InParanoid" id="B7Q9S0"/>
<keyword evidence="3" id="KW-0378">Hydrolase</keyword>
<accession>B7Q9S0</accession>
<dbReference type="SUPFAM" id="SSF50494">
    <property type="entry name" value="Trypsin-like serine proteases"/>
    <property type="match status" value="1"/>
</dbReference>
<dbReference type="InterPro" id="IPR009003">
    <property type="entry name" value="Peptidase_S1_PA"/>
</dbReference>
<dbReference type="PaxDb" id="6945-B7Q9S0"/>
<keyword evidence="5" id="KW-1185">Reference proteome</keyword>
<dbReference type="VEuPathDB" id="VectorBase:ISCI010661"/>
<dbReference type="EnsemblMetazoa" id="ISCW010661-RA">
    <property type="protein sequence ID" value="ISCW010661-PA"/>
    <property type="gene ID" value="ISCW010661"/>
</dbReference>
<reference evidence="3 5" key="1">
    <citation type="submission" date="2008-03" db="EMBL/GenBank/DDBJ databases">
        <title>Annotation of Ixodes scapularis.</title>
        <authorList>
            <consortium name="Ixodes scapularis Genome Project Consortium"/>
            <person name="Caler E."/>
            <person name="Hannick L.I."/>
            <person name="Bidwell S."/>
            <person name="Joardar V."/>
            <person name="Thiagarajan M."/>
            <person name="Amedeo P."/>
            <person name="Galinsky K.J."/>
            <person name="Schobel S."/>
            <person name="Inman J."/>
            <person name="Hostetler J."/>
            <person name="Miller J."/>
            <person name="Hammond M."/>
            <person name="Megy K."/>
            <person name="Lawson D."/>
            <person name="Kodira C."/>
            <person name="Sutton G."/>
            <person name="Meyer J."/>
            <person name="Hill C.A."/>
            <person name="Birren B."/>
            <person name="Nene V."/>
            <person name="Collins F."/>
            <person name="Alarcon-Chaidez F."/>
            <person name="Wikel S."/>
            <person name="Strausberg R."/>
        </authorList>
    </citation>
    <scope>NUCLEOTIDE SEQUENCE [LARGE SCALE GENOMIC DNA]</scope>
    <source>
        <strain evidence="5">Wikel</strain>
        <strain evidence="3">Wikel colony</strain>
    </source>
</reference>
<dbReference type="EMBL" id="ABJB010413431">
    <property type="status" value="NOT_ANNOTATED_CDS"/>
    <property type="molecule type" value="Genomic_DNA"/>
</dbReference>
<protein>
    <submittedName>
        <fullName evidence="3 4">Serine-type enodpeptidase, putative</fullName>
        <ecNumber evidence="3">3.4.21.1</ecNumber>
    </submittedName>
</protein>
<dbReference type="Proteomes" id="UP000001555">
    <property type="component" value="Unassembled WGS sequence"/>
</dbReference>
<dbReference type="InterPro" id="IPR043504">
    <property type="entry name" value="Peptidase_S1_PA_chymotrypsin"/>
</dbReference>
<evidence type="ECO:0000313" key="4">
    <source>
        <dbReference type="EnsemblMetazoa" id="ISCW010661-PA"/>
    </source>
</evidence>
<evidence type="ECO:0000313" key="3">
    <source>
        <dbReference type="EMBL" id="EEC15592.1"/>
    </source>
</evidence>
<dbReference type="Gene3D" id="2.40.10.10">
    <property type="entry name" value="Trypsin-like serine proteases"/>
    <property type="match status" value="1"/>
</dbReference>
<sequence>MVKAMPIDICRKKWGANRISELICAEHQFGSICEGDSGGPVVRQEHGTWTLHGIVSSTPFICGTMLGPQVFVEVSAYVNDFIDPYLKLGGLEDICHIVRPDE</sequence>
<keyword evidence="1" id="KW-1015">Disulfide bond</keyword>
<dbReference type="PANTHER" id="PTHR24250:SF27">
    <property type="entry name" value="ELASTASE 2 LIKE"/>
    <property type="match status" value="1"/>
</dbReference>
<dbReference type="PANTHER" id="PTHR24250">
    <property type="entry name" value="CHYMOTRYPSIN-RELATED"/>
    <property type="match status" value="1"/>
</dbReference>
<dbReference type="VEuPathDB" id="VectorBase:ISCP_002477"/>
<dbReference type="AlphaFoldDB" id="B7Q9S0"/>
<gene>
    <name evidence="3" type="ORF">IscW_ISCW010661</name>
</gene>
<dbReference type="PROSITE" id="PS00135">
    <property type="entry name" value="TRYPSIN_SER"/>
    <property type="match status" value="1"/>
</dbReference>
<dbReference type="Pfam" id="PF00089">
    <property type="entry name" value="Trypsin"/>
    <property type="match status" value="1"/>
</dbReference>
<feature type="domain" description="Peptidase S1" evidence="2">
    <location>
        <begin position="4"/>
        <end position="79"/>
    </location>
</feature>
<dbReference type="EMBL" id="ABJB010607099">
    <property type="status" value="NOT_ANNOTATED_CDS"/>
    <property type="molecule type" value="Genomic_DNA"/>
</dbReference>
<proteinExistence type="predicted"/>
<evidence type="ECO:0000313" key="5">
    <source>
        <dbReference type="Proteomes" id="UP000001555"/>
    </source>
</evidence>
<dbReference type="GO" id="GO:0006508">
    <property type="term" value="P:proteolysis"/>
    <property type="evidence" value="ECO:0007669"/>
    <property type="project" value="InterPro"/>
</dbReference>
<organism>
    <name type="scientific">Ixodes scapularis</name>
    <name type="common">Black-legged tick</name>
    <name type="synonym">Deer tick</name>
    <dbReference type="NCBI Taxonomy" id="6945"/>
    <lineage>
        <taxon>Eukaryota</taxon>
        <taxon>Metazoa</taxon>
        <taxon>Ecdysozoa</taxon>
        <taxon>Arthropoda</taxon>
        <taxon>Chelicerata</taxon>
        <taxon>Arachnida</taxon>
        <taxon>Acari</taxon>
        <taxon>Parasitiformes</taxon>
        <taxon>Ixodida</taxon>
        <taxon>Ixodoidea</taxon>
        <taxon>Ixodidae</taxon>
        <taxon>Ixodinae</taxon>
        <taxon>Ixodes</taxon>
    </lineage>
</organism>
<dbReference type="STRING" id="6945.B7Q9S0"/>
<dbReference type="InterPro" id="IPR001254">
    <property type="entry name" value="Trypsin_dom"/>
</dbReference>
<dbReference type="GO" id="GO:0004252">
    <property type="term" value="F:serine-type endopeptidase activity"/>
    <property type="evidence" value="ECO:0007669"/>
    <property type="project" value="UniProtKB-EC"/>
</dbReference>
<name>B7Q9S0_IXOSC</name>
<dbReference type="EC" id="3.4.21.1" evidence="3"/>
<dbReference type="EMBL" id="DS891121">
    <property type="protein sequence ID" value="EEC15592.1"/>
    <property type="molecule type" value="Genomic_DNA"/>
</dbReference>
<reference evidence="4" key="2">
    <citation type="submission" date="2020-05" db="UniProtKB">
        <authorList>
            <consortium name="EnsemblMetazoa"/>
        </authorList>
    </citation>
    <scope>IDENTIFICATION</scope>
    <source>
        <strain evidence="4">wikel</strain>
    </source>
</reference>